<dbReference type="Pfam" id="PF13545">
    <property type="entry name" value="HTH_Crp_2"/>
    <property type="match status" value="1"/>
</dbReference>
<dbReference type="PROSITE" id="PS50042">
    <property type="entry name" value="CNMP_BINDING_3"/>
    <property type="match status" value="1"/>
</dbReference>
<keyword evidence="2" id="KW-0238">DNA-binding</keyword>
<gene>
    <name evidence="6" type="ORF">J2781_000155</name>
</gene>
<dbReference type="InterPro" id="IPR014710">
    <property type="entry name" value="RmlC-like_jellyroll"/>
</dbReference>
<evidence type="ECO:0000256" key="1">
    <source>
        <dbReference type="ARBA" id="ARBA00023015"/>
    </source>
</evidence>
<dbReference type="CDD" id="cd00038">
    <property type="entry name" value="CAP_ED"/>
    <property type="match status" value="1"/>
</dbReference>
<reference evidence="6 7" key="1">
    <citation type="submission" date="2023-07" db="EMBL/GenBank/DDBJ databases">
        <title>Sorghum-associated microbial communities from plants grown in Nebraska, USA.</title>
        <authorList>
            <person name="Schachtman D."/>
        </authorList>
    </citation>
    <scope>NUCLEOTIDE SEQUENCE [LARGE SCALE GENOMIC DNA]</scope>
    <source>
        <strain evidence="6 7">DS1709</strain>
    </source>
</reference>
<dbReference type="Pfam" id="PF00027">
    <property type="entry name" value="cNMP_binding"/>
    <property type="match status" value="1"/>
</dbReference>
<dbReference type="InterPro" id="IPR012318">
    <property type="entry name" value="HTH_CRP"/>
</dbReference>
<dbReference type="PROSITE" id="PS51063">
    <property type="entry name" value="HTH_CRP_2"/>
    <property type="match status" value="1"/>
</dbReference>
<dbReference type="Proteomes" id="UP001184853">
    <property type="component" value="Unassembled WGS sequence"/>
</dbReference>
<dbReference type="SUPFAM" id="SSF46785">
    <property type="entry name" value="Winged helix' DNA-binding domain"/>
    <property type="match status" value="1"/>
</dbReference>
<keyword evidence="1" id="KW-0805">Transcription regulation</keyword>
<dbReference type="SMART" id="SM00419">
    <property type="entry name" value="HTH_CRP"/>
    <property type="match status" value="1"/>
</dbReference>
<feature type="domain" description="HTH crp-type" evidence="5">
    <location>
        <begin position="131"/>
        <end position="198"/>
    </location>
</feature>
<dbReference type="InterPro" id="IPR050397">
    <property type="entry name" value="Env_Response_Regulators"/>
</dbReference>
<proteinExistence type="predicted"/>
<evidence type="ECO:0000256" key="2">
    <source>
        <dbReference type="ARBA" id="ARBA00023125"/>
    </source>
</evidence>
<dbReference type="InterPro" id="IPR018490">
    <property type="entry name" value="cNMP-bd_dom_sf"/>
</dbReference>
<name>A0ABU1L966_9FLAO</name>
<comment type="caution">
    <text evidence="6">The sequence shown here is derived from an EMBL/GenBank/DDBJ whole genome shotgun (WGS) entry which is preliminary data.</text>
</comment>
<dbReference type="PANTHER" id="PTHR24567:SF28">
    <property type="entry name" value="LISTERIOLYSIN REGULATORY PROTEIN"/>
    <property type="match status" value="1"/>
</dbReference>
<evidence type="ECO:0000313" key="6">
    <source>
        <dbReference type="EMBL" id="MDR6403251.1"/>
    </source>
</evidence>
<evidence type="ECO:0000259" key="4">
    <source>
        <dbReference type="PROSITE" id="PS50042"/>
    </source>
</evidence>
<dbReference type="PRINTS" id="PR00034">
    <property type="entry name" value="HTHCRP"/>
</dbReference>
<organism evidence="6 7">
    <name type="scientific">Chryseobacterium geocarposphaerae</name>
    <dbReference type="NCBI Taxonomy" id="1416776"/>
    <lineage>
        <taxon>Bacteria</taxon>
        <taxon>Pseudomonadati</taxon>
        <taxon>Bacteroidota</taxon>
        <taxon>Flavobacteriia</taxon>
        <taxon>Flavobacteriales</taxon>
        <taxon>Weeksellaceae</taxon>
        <taxon>Chryseobacterium group</taxon>
        <taxon>Chryseobacterium</taxon>
    </lineage>
</organism>
<dbReference type="InterPro" id="IPR036390">
    <property type="entry name" value="WH_DNA-bd_sf"/>
</dbReference>
<evidence type="ECO:0000256" key="3">
    <source>
        <dbReference type="ARBA" id="ARBA00023163"/>
    </source>
</evidence>
<dbReference type="EMBL" id="JAVDQS010000001">
    <property type="protein sequence ID" value="MDR6403251.1"/>
    <property type="molecule type" value="Genomic_DNA"/>
</dbReference>
<protein>
    <submittedName>
        <fullName evidence="6">CRP-like cAMP-binding protein</fullName>
    </submittedName>
</protein>
<accession>A0ABU1L966</accession>
<dbReference type="PANTHER" id="PTHR24567">
    <property type="entry name" value="CRP FAMILY TRANSCRIPTIONAL REGULATORY PROTEIN"/>
    <property type="match status" value="1"/>
</dbReference>
<keyword evidence="3" id="KW-0804">Transcription</keyword>
<sequence>MAIQEDLLINYGADIIKLKKSELLFEEHHSPEYYFQIKTGKIKLTNFQAENKEFIQSIHEDGESVGEIFLFSKSKYPVNAVSMEDCTIYRLENDKLLQLLESNFEIQLKLLHYIAKRTYYTYIFLNSLTSEDATHQLLTLLNHLKDSQNSTEAYSYKIPYTRKELAFLTGLRIETVIRILKKLEGENLIRIVKGRVFY</sequence>
<dbReference type="RefSeq" id="WP_115981523.1">
    <property type="nucleotide sequence ID" value="NZ_JAVDQS010000001.1"/>
</dbReference>
<evidence type="ECO:0000313" key="7">
    <source>
        <dbReference type="Proteomes" id="UP001184853"/>
    </source>
</evidence>
<dbReference type="InterPro" id="IPR000595">
    <property type="entry name" value="cNMP-bd_dom"/>
</dbReference>
<dbReference type="SUPFAM" id="SSF51206">
    <property type="entry name" value="cAMP-binding domain-like"/>
    <property type="match status" value="1"/>
</dbReference>
<keyword evidence="7" id="KW-1185">Reference proteome</keyword>
<feature type="domain" description="Cyclic nucleotide-binding" evidence="4">
    <location>
        <begin position="18"/>
        <end position="117"/>
    </location>
</feature>
<evidence type="ECO:0000259" key="5">
    <source>
        <dbReference type="PROSITE" id="PS51063"/>
    </source>
</evidence>
<dbReference type="Gene3D" id="2.60.120.10">
    <property type="entry name" value="Jelly Rolls"/>
    <property type="match status" value="1"/>
</dbReference>